<reference evidence="5" key="1">
    <citation type="submission" date="2021-02" db="EMBL/GenBank/DDBJ databases">
        <authorList>
            <person name="Nowell W R."/>
        </authorList>
    </citation>
    <scope>NUCLEOTIDE SEQUENCE</scope>
</reference>
<dbReference type="Proteomes" id="UP000663842">
    <property type="component" value="Unassembled WGS sequence"/>
</dbReference>
<dbReference type="EMBL" id="CAJNRE010015898">
    <property type="protein sequence ID" value="CAF2141951.1"/>
    <property type="molecule type" value="Genomic_DNA"/>
</dbReference>
<dbReference type="EMBL" id="CAJOBF010007321">
    <property type="protein sequence ID" value="CAF4229502.1"/>
    <property type="molecule type" value="Genomic_DNA"/>
</dbReference>
<dbReference type="Proteomes" id="UP000681967">
    <property type="component" value="Unassembled WGS sequence"/>
</dbReference>
<dbReference type="EMBL" id="CAJNRG010009318">
    <property type="protein sequence ID" value="CAF2112258.1"/>
    <property type="molecule type" value="Genomic_DNA"/>
</dbReference>
<protein>
    <submittedName>
        <fullName evidence="5">Uncharacterized protein</fullName>
    </submittedName>
</protein>
<gene>
    <name evidence="6" type="ORF">BYL167_LOCUS22798</name>
    <name evidence="1" type="ORF">CJN711_LOCUS14819</name>
    <name evidence="9" type="ORF">GIL414_LOCUS28460</name>
    <name evidence="2" type="ORF">KQP761_LOCUS24094</name>
    <name evidence="4" type="ORF">MBJ925_LOCUS29679</name>
    <name evidence="7" type="ORF">OVN521_LOCUS27567</name>
    <name evidence="10" type="ORF">SMN809_LOCUS60007</name>
    <name evidence="8" type="ORF">UXM345_LOCUS29560</name>
    <name evidence="5" type="ORF">WKI299_LOCUS29265</name>
    <name evidence="3" type="ORF">XDN619_LOCUS20975</name>
</gene>
<evidence type="ECO:0000313" key="7">
    <source>
        <dbReference type="EMBL" id="CAF4223423.1"/>
    </source>
</evidence>
<dbReference type="Proteomes" id="UP000676336">
    <property type="component" value="Unassembled WGS sequence"/>
</dbReference>
<dbReference type="Proteomes" id="UP000681720">
    <property type="component" value="Unassembled WGS sequence"/>
</dbReference>
<dbReference type="EMBL" id="CAJNOV010006737">
    <property type="protein sequence ID" value="CAF1257666.1"/>
    <property type="molecule type" value="Genomic_DNA"/>
</dbReference>
<evidence type="ECO:0000313" key="1">
    <source>
        <dbReference type="EMBL" id="CAF1257666.1"/>
    </source>
</evidence>
<name>A0A816XF46_9BILA</name>
<evidence type="ECO:0000313" key="12">
    <source>
        <dbReference type="Proteomes" id="UP000663866"/>
    </source>
</evidence>
<keyword evidence="12" id="KW-1185">Reference proteome</keyword>
<evidence type="ECO:0000313" key="3">
    <source>
        <dbReference type="EMBL" id="CAF2112258.1"/>
    </source>
</evidence>
<dbReference type="Proteomes" id="UP000663856">
    <property type="component" value="Unassembled WGS sequence"/>
</dbReference>
<dbReference type="Proteomes" id="UP000663855">
    <property type="component" value="Unassembled WGS sequence"/>
</dbReference>
<dbReference type="EMBL" id="CAJNRF010013034">
    <property type="protein sequence ID" value="CAF2145797.1"/>
    <property type="molecule type" value="Genomic_DNA"/>
</dbReference>
<evidence type="ECO:0000313" key="6">
    <source>
        <dbReference type="EMBL" id="CAF4180532.1"/>
    </source>
</evidence>
<dbReference type="EMBL" id="CAJOBI010231584">
    <property type="protein sequence ID" value="CAF5065730.1"/>
    <property type="molecule type" value="Genomic_DNA"/>
</dbReference>
<proteinExistence type="predicted"/>
<dbReference type="AlphaFoldDB" id="A0A816XF46"/>
<sequence length="182" mass="21308">MIDQEWTMDSIVQLSTVVNLSNLQKMYLLFGHQCDFAKVLDVKMNVIFKQAWNLRSIRIGRIFSTEKSSITRNLINLRLPSHIKQLDVEIKHLDDAKIMLKQYEHLSQVTLRPPDDNYRIAGEIIRWLKNMKRDSQFTIDYGNSGCCALCDWVDGVHLWLERIGNKQSNILSSCKRFKLTYS</sequence>
<dbReference type="Proteomes" id="UP000663866">
    <property type="component" value="Unassembled WGS sequence"/>
</dbReference>
<accession>A0A816XF46</accession>
<evidence type="ECO:0000313" key="11">
    <source>
        <dbReference type="Proteomes" id="UP000663856"/>
    </source>
</evidence>
<dbReference type="Proteomes" id="UP000663887">
    <property type="component" value="Unassembled WGS sequence"/>
</dbReference>
<organism evidence="5 11">
    <name type="scientific">Rotaria magnacalcarata</name>
    <dbReference type="NCBI Taxonomy" id="392030"/>
    <lineage>
        <taxon>Eukaryota</taxon>
        <taxon>Metazoa</taxon>
        <taxon>Spiralia</taxon>
        <taxon>Gnathifera</taxon>
        <taxon>Rotifera</taxon>
        <taxon>Eurotatoria</taxon>
        <taxon>Bdelloidea</taxon>
        <taxon>Philodinida</taxon>
        <taxon>Philodinidae</taxon>
        <taxon>Rotaria</taxon>
    </lineage>
</organism>
<evidence type="ECO:0000313" key="10">
    <source>
        <dbReference type="EMBL" id="CAF5065730.1"/>
    </source>
</evidence>
<evidence type="ECO:0000313" key="2">
    <source>
        <dbReference type="EMBL" id="CAF1616642.1"/>
    </source>
</evidence>
<dbReference type="EMBL" id="CAJOBG010007671">
    <property type="protein sequence ID" value="CAF4223423.1"/>
    <property type="molecule type" value="Genomic_DNA"/>
</dbReference>
<dbReference type="EMBL" id="CAJNOW010013004">
    <property type="protein sequence ID" value="CAF1616642.1"/>
    <property type="molecule type" value="Genomic_DNA"/>
</dbReference>
<dbReference type="Proteomes" id="UP000663824">
    <property type="component" value="Unassembled WGS sequence"/>
</dbReference>
<evidence type="ECO:0000313" key="4">
    <source>
        <dbReference type="EMBL" id="CAF2141951.1"/>
    </source>
</evidence>
<evidence type="ECO:0000313" key="9">
    <source>
        <dbReference type="EMBL" id="CAF4362288.1"/>
    </source>
</evidence>
<dbReference type="EMBL" id="CAJOBJ010048478">
    <property type="protein sequence ID" value="CAF4362288.1"/>
    <property type="molecule type" value="Genomic_DNA"/>
</dbReference>
<evidence type="ECO:0000313" key="5">
    <source>
        <dbReference type="EMBL" id="CAF2145797.1"/>
    </source>
</evidence>
<dbReference type="EMBL" id="CAJOBH010014279">
    <property type="protein sequence ID" value="CAF4180532.1"/>
    <property type="molecule type" value="Genomic_DNA"/>
</dbReference>
<dbReference type="Proteomes" id="UP000663834">
    <property type="component" value="Unassembled WGS sequence"/>
</dbReference>
<comment type="caution">
    <text evidence="5">The sequence shown here is derived from an EMBL/GenBank/DDBJ whole genome shotgun (WGS) entry which is preliminary data.</text>
</comment>
<dbReference type="OrthoDB" id="10269229at2759"/>
<evidence type="ECO:0000313" key="8">
    <source>
        <dbReference type="EMBL" id="CAF4229502.1"/>
    </source>
</evidence>